<dbReference type="AlphaFoldDB" id="X1P029"/>
<evidence type="ECO:0000313" key="2">
    <source>
        <dbReference type="EMBL" id="GAI49228.1"/>
    </source>
</evidence>
<accession>X1P029</accession>
<dbReference type="EMBL" id="BARV01034654">
    <property type="protein sequence ID" value="GAI49228.1"/>
    <property type="molecule type" value="Genomic_DNA"/>
</dbReference>
<feature type="domain" description="Insertion element IS150 protein InsJ-like helix-turn-helix" evidence="1">
    <location>
        <begin position="14"/>
        <end position="64"/>
    </location>
</feature>
<gene>
    <name evidence="2" type="ORF">S06H3_54219</name>
</gene>
<comment type="caution">
    <text evidence="2">The sequence shown here is derived from an EMBL/GenBank/DDBJ whole genome shotgun (WGS) entry which is preliminary data.</text>
</comment>
<dbReference type="Pfam" id="PF13518">
    <property type="entry name" value="HTH_28"/>
    <property type="match status" value="1"/>
</dbReference>
<dbReference type="InterPro" id="IPR055247">
    <property type="entry name" value="InsJ-like_HTH"/>
</dbReference>
<organism evidence="2">
    <name type="scientific">marine sediment metagenome</name>
    <dbReference type="NCBI Taxonomy" id="412755"/>
    <lineage>
        <taxon>unclassified sequences</taxon>
        <taxon>metagenomes</taxon>
        <taxon>ecological metagenomes</taxon>
    </lineage>
</organism>
<sequence>MEIRYKVMTNIFDFRLEMVRSAQKYGMSETARLFEVSRPTVYKWVQRYRIEGLEGLNDRSRRPHHSPNALDGKV</sequence>
<protein>
    <recommendedName>
        <fullName evidence="1">Insertion element IS150 protein InsJ-like helix-turn-helix domain-containing protein</fullName>
    </recommendedName>
</protein>
<feature type="non-terminal residue" evidence="2">
    <location>
        <position position="74"/>
    </location>
</feature>
<proteinExistence type="predicted"/>
<evidence type="ECO:0000259" key="1">
    <source>
        <dbReference type="Pfam" id="PF13518"/>
    </source>
</evidence>
<dbReference type="InterPro" id="IPR009057">
    <property type="entry name" value="Homeodomain-like_sf"/>
</dbReference>
<name>X1P029_9ZZZZ</name>
<reference evidence="2" key="1">
    <citation type="journal article" date="2014" name="Front. Microbiol.">
        <title>High frequency of phylogenetically diverse reductive dehalogenase-homologous genes in deep subseafloor sedimentary metagenomes.</title>
        <authorList>
            <person name="Kawai M."/>
            <person name="Futagami T."/>
            <person name="Toyoda A."/>
            <person name="Takaki Y."/>
            <person name="Nishi S."/>
            <person name="Hori S."/>
            <person name="Arai W."/>
            <person name="Tsubouchi T."/>
            <person name="Morono Y."/>
            <person name="Uchiyama I."/>
            <person name="Ito T."/>
            <person name="Fujiyama A."/>
            <person name="Inagaki F."/>
            <person name="Takami H."/>
        </authorList>
    </citation>
    <scope>NUCLEOTIDE SEQUENCE</scope>
    <source>
        <strain evidence="2">Expedition CK06-06</strain>
    </source>
</reference>
<dbReference type="SUPFAM" id="SSF46689">
    <property type="entry name" value="Homeodomain-like"/>
    <property type="match status" value="1"/>
</dbReference>